<name>A0A369M1U6_9ACTN</name>
<dbReference type="RefSeq" id="WP_015538979.1">
    <property type="nucleotide sequence ID" value="NZ_CABMMS010000005.1"/>
</dbReference>
<reference evidence="7 8" key="1">
    <citation type="journal article" date="2018" name="Elife">
        <title>Discovery and characterization of a prevalent human gut bacterial enzyme sufficient for the inactivation of a family of plant toxins.</title>
        <authorList>
            <person name="Koppel N."/>
            <person name="Bisanz J.E."/>
            <person name="Pandelia M.E."/>
            <person name="Turnbaugh P.J."/>
            <person name="Balskus E.P."/>
        </authorList>
    </citation>
    <scope>NUCLEOTIDE SEQUENCE [LARGE SCALE GENOMIC DNA]</scope>
    <source>
        <strain evidence="7 8">3C</strain>
    </source>
</reference>
<dbReference type="Gene3D" id="1.20.1740.10">
    <property type="entry name" value="Amino acid/polyamine transporter I"/>
    <property type="match status" value="1"/>
</dbReference>
<accession>A0A369M1U6</accession>
<dbReference type="EMBL" id="PPTS01000005">
    <property type="protein sequence ID" value="RDB64897.1"/>
    <property type="molecule type" value="Genomic_DNA"/>
</dbReference>
<dbReference type="PANTHER" id="PTHR42770:SF15">
    <property type="entry name" value="GLUTAMATE_GAMMA-AMINOBUTYRATE ANTIPORTER-RELATED"/>
    <property type="match status" value="1"/>
</dbReference>
<dbReference type="GO" id="GO:0022857">
    <property type="term" value="F:transmembrane transporter activity"/>
    <property type="evidence" value="ECO:0007669"/>
    <property type="project" value="InterPro"/>
</dbReference>
<sequence length="500" mass="54548">MAKNKKFRLIDAILSVITVVFVAEAAAPAAAIGNSQFFWWIFLIIAFLLPYGLVVSELGTTYDDEGGLYDWVRRAFGDKWGSRVSWYYWINFPLWMASLAFLFPETIAMITGMEIGLVPSLVIELAFIWIVVFLSFSKVSDSAWILNLAAVLKVGIAVVVGGLGIWYAVNYGFANDMAPATFLPSLDSNSLTYLSIILFNFMGFEVITTYVGSMENPSKQIPKAIIAGGIAIAALYLFSSFGIAAAIPALDISLDSGIMDAVGIMAGVGSVLFIVVGIVFLITLFGNMVSWSFGVNFVAEHAARKQNMPHVFAHESKKNQMPTGAAIVNGIVASVLVLLSPVMELAGFDGFFWIFFSMNIVFLLISYIPMFPAFLKLRSVDPTVNRVFKVPGGRGVLLVVTWLPVVLLVLSIIATIVPLNGSEAEMSKIPMLIGVIAFVILGEIVRVWSARGRDDHYGGMGTHGDPFAYDVAHGFEEEPPSEEVAMEEEMLIGREPRDLV</sequence>
<evidence type="ECO:0000256" key="3">
    <source>
        <dbReference type="ARBA" id="ARBA00022475"/>
    </source>
</evidence>
<evidence type="ECO:0000256" key="6">
    <source>
        <dbReference type="ARBA" id="ARBA00023136"/>
    </source>
</evidence>
<dbReference type="PIRSF" id="PIRSF006060">
    <property type="entry name" value="AA_transporter"/>
    <property type="match status" value="1"/>
</dbReference>
<keyword evidence="4" id="KW-0812">Transmembrane</keyword>
<dbReference type="AlphaFoldDB" id="A0A369M1U6"/>
<evidence type="ECO:0000313" key="8">
    <source>
        <dbReference type="Proteomes" id="UP000254000"/>
    </source>
</evidence>
<keyword evidence="5" id="KW-1133">Transmembrane helix</keyword>
<dbReference type="InterPro" id="IPR002293">
    <property type="entry name" value="AA/rel_permease1"/>
</dbReference>
<dbReference type="InterPro" id="IPR050367">
    <property type="entry name" value="APC_superfamily"/>
</dbReference>
<evidence type="ECO:0000256" key="2">
    <source>
        <dbReference type="ARBA" id="ARBA00022448"/>
    </source>
</evidence>
<dbReference type="OrthoDB" id="3170677at2"/>
<proteinExistence type="predicted"/>
<keyword evidence="6" id="KW-0472">Membrane</keyword>
<dbReference type="Pfam" id="PF13520">
    <property type="entry name" value="AA_permease_2"/>
    <property type="match status" value="1"/>
</dbReference>
<keyword evidence="3" id="KW-1003">Cell membrane</keyword>
<evidence type="ECO:0000256" key="1">
    <source>
        <dbReference type="ARBA" id="ARBA00004651"/>
    </source>
</evidence>
<comment type="caution">
    <text evidence="7">The sequence shown here is derived from an EMBL/GenBank/DDBJ whole genome shotgun (WGS) entry which is preliminary data.</text>
</comment>
<evidence type="ECO:0000313" key="7">
    <source>
        <dbReference type="EMBL" id="RDB64897.1"/>
    </source>
</evidence>
<keyword evidence="2" id="KW-0813">Transport</keyword>
<dbReference type="Proteomes" id="UP000254000">
    <property type="component" value="Unassembled WGS sequence"/>
</dbReference>
<organism evidence="7 8">
    <name type="scientific">Gordonibacter pamelaeae</name>
    <dbReference type="NCBI Taxonomy" id="471189"/>
    <lineage>
        <taxon>Bacteria</taxon>
        <taxon>Bacillati</taxon>
        <taxon>Actinomycetota</taxon>
        <taxon>Coriobacteriia</taxon>
        <taxon>Eggerthellales</taxon>
        <taxon>Eggerthellaceae</taxon>
        <taxon>Gordonibacter</taxon>
    </lineage>
</organism>
<comment type="subcellular location">
    <subcellularLocation>
        <location evidence="1">Cell membrane</location>
        <topology evidence="1">Multi-pass membrane protein</topology>
    </subcellularLocation>
</comment>
<evidence type="ECO:0000256" key="4">
    <source>
        <dbReference type="ARBA" id="ARBA00022692"/>
    </source>
</evidence>
<keyword evidence="8" id="KW-1185">Reference proteome</keyword>
<gene>
    <name evidence="7" type="ORF">C1877_09270</name>
</gene>
<dbReference type="PANTHER" id="PTHR42770">
    <property type="entry name" value="AMINO ACID TRANSPORTER-RELATED"/>
    <property type="match status" value="1"/>
</dbReference>
<dbReference type="GO" id="GO:0005886">
    <property type="term" value="C:plasma membrane"/>
    <property type="evidence" value="ECO:0007669"/>
    <property type="project" value="UniProtKB-SubCell"/>
</dbReference>
<evidence type="ECO:0000256" key="5">
    <source>
        <dbReference type="ARBA" id="ARBA00022989"/>
    </source>
</evidence>
<dbReference type="GeneID" id="78359878"/>
<protein>
    <submittedName>
        <fullName evidence="7">APC family permease</fullName>
    </submittedName>
</protein>